<dbReference type="Gene3D" id="3.40.1410.10">
    <property type="entry name" value="Chorismate lyase-like"/>
    <property type="match status" value="1"/>
</dbReference>
<evidence type="ECO:0000313" key="2">
    <source>
        <dbReference type="Proteomes" id="UP001499978"/>
    </source>
</evidence>
<dbReference type="RefSeq" id="WP_344167563.1">
    <property type="nucleotide sequence ID" value="NZ_BAAARY010000001.1"/>
</dbReference>
<sequence>MGEPLGRLVQLVLRGDGLTTTALEILTGQPVQVVVRQHCRQPLPSAGAADAPGYTGVLGVDAGDEAAALELTAGDDVLVREVLLIGADGLRYGAARLVAAAGRLPTPLAHRLATTDEPIGRLLAAAGVPVVRQLRDWGLRRAGDRAPLLVGDLLPDARVPARTYLMRLRDGAPLALITEWFAPTVFAADHPTGGAR</sequence>
<evidence type="ECO:0000313" key="1">
    <source>
        <dbReference type="EMBL" id="GAA2512900.1"/>
    </source>
</evidence>
<dbReference type="InterPro" id="IPR002800">
    <property type="entry name" value="Rv2949c-like"/>
</dbReference>
<proteinExistence type="predicted"/>
<dbReference type="EMBL" id="BAAARY010000001">
    <property type="protein sequence ID" value="GAA2512900.1"/>
    <property type="molecule type" value="Genomic_DNA"/>
</dbReference>
<dbReference type="Pfam" id="PF01947">
    <property type="entry name" value="Rv2949c-like"/>
    <property type="match status" value="1"/>
</dbReference>
<name>A0ABP6AGU4_9ACTN</name>
<accession>A0ABP6AGU4</accession>
<dbReference type="SUPFAM" id="SSF64288">
    <property type="entry name" value="Chorismate lyase-like"/>
    <property type="match status" value="1"/>
</dbReference>
<keyword evidence="2" id="KW-1185">Reference proteome</keyword>
<organism evidence="1 2">
    <name type="scientific">Pilimelia columellifera subsp. columellifera</name>
    <dbReference type="NCBI Taxonomy" id="706583"/>
    <lineage>
        <taxon>Bacteria</taxon>
        <taxon>Bacillati</taxon>
        <taxon>Actinomycetota</taxon>
        <taxon>Actinomycetes</taxon>
        <taxon>Micromonosporales</taxon>
        <taxon>Micromonosporaceae</taxon>
        <taxon>Pilimelia</taxon>
    </lineage>
</organism>
<dbReference type="InterPro" id="IPR028978">
    <property type="entry name" value="Chorismate_lyase_/UTRA_dom_sf"/>
</dbReference>
<reference evidence="2" key="1">
    <citation type="journal article" date="2019" name="Int. J. Syst. Evol. Microbiol.">
        <title>The Global Catalogue of Microorganisms (GCM) 10K type strain sequencing project: providing services to taxonomists for standard genome sequencing and annotation.</title>
        <authorList>
            <consortium name="The Broad Institute Genomics Platform"/>
            <consortium name="The Broad Institute Genome Sequencing Center for Infectious Disease"/>
            <person name="Wu L."/>
            <person name="Ma J."/>
        </authorList>
    </citation>
    <scope>NUCLEOTIDE SEQUENCE [LARGE SCALE GENOMIC DNA]</scope>
    <source>
        <strain evidence="2">JCM 3367</strain>
    </source>
</reference>
<evidence type="ECO:0008006" key="3">
    <source>
        <dbReference type="Google" id="ProtNLM"/>
    </source>
</evidence>
<gene>
    <name evidence="1" type="ORF">GCM10010201_05460</name>
</gene>
<protein>
    <recommendedName>
        <fullName evidence="3">Chorismate lyase</fullName>
    </recommendedName>
</protein>
<comment type="caution">
    <text evidence="1">The sequence shown here is derived from an EMBL/GenBank/DDBJ whole genome shotgun (WGS) entry which is preliminary data.</text>
</comment>
<dbReference type="Proteomes" id="UP001499978">
    <property type="component" value="Unassembled WGS sequence"/>
</dbReference>